<dbReference type="PANTHER" id="PTHR43658">
    <property type="entry name" value="SHORT-CHAIN DEHYDROGENASE/REDUCTASE"/>
    <property type="match status" value="1"/>
</dbReference>
<dbReference type="GO" id="GO:0016491">
    <property type="term" value="F:oxidoreductase activity"/>
    <property type="evidence" value="ECO:0007669"/>
    <property type="project" value="UniProtKB-KW"/>
</dbReference>
<dbReference type="PANTHER" id="PTHR43658:SF8">
    <property type="entry name" value="17-BETA-HYDROXYSTEROID DEHYDROGENASE 14-RELATED"/>
    <property type="match status" value="1"/>
</dbReference>
<keyword evidence="6" id="KW-1185">Reference proteome</keyword>
<name>A0A815PQC3_9BILA</name>
<dbReference type="OrthoDB" id="37659at2759"/>
<dbReference type="CDD" id="cd05233">
    <property type="entry name" value="SDR_c"/>
    <property type="match status" value="1"/>
</dbReference>
<evidence type="ECO:0000313" key="4">
    <source>
        <dbReference type="EMBL" id="CAF4110898.1"/>
    </source>
</evidence>
<dbReference type="EMBL" id="CAJNOK010019699">
    <property type="protein sequence ID" value="CAF1304240.1"/>
    <property type="molecule type" value="Genomic_DNA"/>
</dbReference>
<protein>
    <submittedName>
        <fullName evidence="3">Uncharacterized protein</fullName>
    </submittedName>
</protein>
<dbReference type="Proteomes" id="UP000681722">
    <property type="component" value="Unassembled WGS sequence"/>
</dbReference>
<dbReference type="EMBL" id="CAJOBA010041274">
    <property type="protein sequence ID" value="CAF4110898.1"/>
    <property type="molecule type" value="Genomic_DNA"/>
</dbReference>
<dbReference type="InterPro" id="IPR036291">
    <property type="entry name" value="NAD(P)-bd_dom_sf"/>
</dbReference>
<dbReference type="AlphaFoldDB" id="A0A815PQC3"/>
<evidence type="ECO:0000313" key="3">
    <source>
        <dbReference type="EMBL" id="CAF1452446.1"/>
    </source>
</evidence>
<dbReference type="Proteomes" id="UP000663829">
    <property type="component" value="Unassembled WGS sequence"/>
</dbReference>
<proteinExistence type="predicted"/>
<evidence type="ECO:0000313" key="5">
    <source>
        <dbReference type="EMBL" id="CAF4325387.1"/>
    </source>
</evidence>
<dbReference type="Gene3D" id="3.40.50.720">
    <property type="entry name" value="NAD(P)-binding Rossmann-like Domain"/>
    <property type="match status" value="2"/>
</dbReference>
<sequence length="239" mass="25563">MKRFTGKVAFVTGGASGLGKAIAERLSDEAAFVAIADINEIDGQSIADAINGIFIKMDVSKPESVKVAIESVVNSWHEIIDVNLNGAFYVLKYGLNHLVKQQKQSGGGVIINTTSVAGIKPAMVPPYNCSKAALISLTKEAAREYELLELKIFFTGEPKEIRSFVNESFITDVKVTPAVVEFGDDRPTIELETTWSVNFSTSGITSLSIRSAVSSFRSTTVPSISAAGVEKSSSSSTLF</sequence>
<dbReference type="Proteomes" id="UP000677228">
    <property type="component" value="Unassembled WGS sequence"/>
</dbReference>
<evidence type="ECO:0000313" key="6">
    <source>
        <dbReference type="Proteomes" id="UP000663829"/>
    </source>
</evidence>
<accession>A0A815PQC3</accession>
<keyword evidence="1" id="KW-0560">Oxidoreductase</keyword>
<evidence type="ECO:0000256" key="1">
    <source>
        <dbReference type="ARBA" id="ARBA00023002"/>
    </source>
</evidence>
<dbReference type="EMBL" id="CAJOBC010085003">
    <property type="protein sequence ID" value="CAF4325387.1"/>
    <property type="molecule type" value="Genomic_DNA"/>
</dbReference>
<dbReference type="PRINTS" id="PR00081">
    <property type="entry name" value="GDHRDH"/>
</dbReference>
<evidence type="ECO:0000313" key="2">
    <source>
        <dbReference type="EMBL" id="CAF1304240.1"/>
    </source>
</evidence>
<comment type="caution">
    <text evidence="3">The sequence shown here is derived from an EMBL/GenBank/DDBJ whole genome shotgun (WGS) entry which is preliminary data.</text>
</comment>
<gene>
    <name evidence="3" type="ORF">GPM918_LOCUS34785</name>
    <name evidence="2" type="ORF">OVA965_LOCUS28680</name>
    <name evidence="5" type="ORF">SRO942_LOCUS35494</name>
    <name evidence="4" type="ORF">TMI583_LOCUS29433</name>
</gene>
<organism evidence="3 6">
    <name type="scientific">Didymodactylos carnosus</name>
    <dbReference type="NCBI Taxonomy" id="1234261"/>
    <lineage>
        <taxon>Eukaryota</taxon>
        <taxon>Metazoa</taxon>
        <taxon>Spiralia</taxon>
        <taxon>Gnathifera</taxon>
        <taxon>Rotifera</taxon>
        <taxon>Eurotatoria</taxon>
        <taxon>Bdelloidea</taxon>
        <taxon>Philodinida</taxon>
        <taxon>Philodinidae</taxon>
        <taxon>Didymodactylos</taxon>
    </lineage>
</organism>
<reference evidence="3" key="1">
    <citation type="submission" date="2021-02" db="EMBL/GenBank/DDBJ databases">
        <authorList>
            <person name="Nowell W R."/>
        </authorList>
    </citation>
    <scope>NUCLEOTIDE SEQUENCE</scope>
</reference>
<dbReference type="Proteomes" id="UP000682733">
    <property type="component" value="Unassembled WGS sequence"/>
</dbReference>
<dbReference type="InterPro" id="IPR002347">
    <property type="entry name" value="SDR_fam"/>
</dbReference>
<dbReference type="SUPFAM" id="SSF51735">
    <property type="entry name" value="NAD(P)-binding Rossmann-fold domains"/>
    <property type="match status" value="1"/>
</dbReference>
<dbReference type="EMBL" id="CAJNOQ010019553">
    <property type="protein sequence ID" value="CAF1452446.1"/>
    <property type="molecule type" value="Genomic_DNA"/>
</dbReference>
<dbReference type="Pfam" id="PF00106">
    <property type="entry name" value="adh_short"/>
    <property type="match status" value="1"/>
</dbReference>